<sequence>MRRCAVQDDVDVAVLAYREAGVWTLTRLPHGVGEDVAELERALRPFPSECGVLGMVAIDEDFFVLARVSGDHTRLLLSDITAVDEWPLASSVADELDLPDPEDDDDPQPAGDMEILADLGVTAIDLAVMLDDPDAYPDEVLGDIAERLGFGAAYQALIG</sequence>
<comment type="caution">
    <text evidence="2">The sequence shown here is derived from an EMBL/GenBank/DDBJ whole genome shotgun (WGS) entry which is preliminary data.</text>
</comment>
<organism evidence="2 3">
    <name type="scientific">Mumia zhuanghuii</name>
    <dbReference type="NCBI Taxonomy" id="2585211"/>
    <lineage>
        <taxon>Bacteria</taxon>
        <taxon>Bacillati</taxon>
        <taxon>Actinomycetota</taxon>
        <taxon>Actinomycetes</taxon>
        <taxon>Propionibacteriales</taxon>
        <taxon>Nocardioidaceae</taxon>
        <taxon>Mumia</taxon>
    </lineage>
</organism>
<dbReference type="EMBL" id="VDFQ02000001">
    <property type="protein sequence ID" value="KAA1425511.1"/>
    <property type="molecule type" value="Genomic_DNA"/>
</dbReference>
<feature type="region of interest" description="Disordered" evidence="1">
    <location>
        <begin position="93"/>
        <end position="112"/>
    </location>
</feature>
<evidence type="ECO:0008006" key="4">
    <source>
        <dbReference type="Google" id="ProtNLM"/>
    </source>
</evidence>
<dbReference type="AlphaFoldDB" id="A0A5Q6S5R1"/>
<reference evidence="2 3" key="1">
    <citation type="submission" date="2019-09" db="EMBL/GenBank/DDBJ databases">
        <title>Mumia zhuanghuii sp. nov. isolated from the intestinal contents of plateau pika (Ochotona curzoniae) in the Qinghai-Tibet plateau of China.</title>
        <authorList>
            <person name="Tian Z."/>
        </authorList>
    </citation>
    <scope>NUCLEOTIDE SEQUENCE [LARGE SCALE GENOMIC DNA]</scope>
    <source>
        <strain evidence="3">350</strain>
    </source>
</reference>
<evidence type="ECO:0000313" key="3">
    <source>
        <dbReference type="Proteomes" id="UP000307768"/>
    </source>
</evidence>
<evidence type="ECO:0000313" key="2">
    <source>
        <dbReference type="EMBL" id="KAA1425511.1"/>
    </source>
</evidence>
<accession>A0A5Q6S5R1</accession>
<dbReference type="InterPro" id="IPR023869">
    <property type="entry name" value="tRNA_Adeno_NH3ase_assoc_put"/>
</dbReference>
<name>A0A5Q6S5R1_9ACTN</name>
<dbReference type="Proteomes" id="UP000307768">
    <property type="component" value="Unassembled WGS sequence"/>
</dbReference>
<proteinExistence type="predicted"/>
<protein>
    <recommendedName>
        <fullName evidence="4">tRNA adenosine deaminase</fullName>
    </recommendedName>
</protein>
<gene>
    <name evidence="2" type="ORF">FE697_004000</name>
</gene>
<feature type="compositionally biased region" description="Acidic residues" evidence="1">
    <location>
        <begin position="94"/>
        <end position="107"/>
    </location>
</feature>
<evidence type="ECO:0000256" key="1">
    <source>
        <dbReference type="SAM" id="MobiDB-lite"/>
    </source>
</evidence>
<dbReference type="OrthoDB" id="5189541at2"/>
<dbReference type="NCBIfam" id="TIGR03941">
    <property type="entry name" value="tRNA_deam_assoc"/>
    <property type="match status" value="1"/>
</dbReference>